<dbReference type="FunFam" id="3.30.505.10:FF:000050">
    <property type="entry name" value="Transcription elongation factor spt6"/>
    <property type="match status" value="1"/>
</dbReference>
<dbReference type="GO" id="GO:0003676">
    <property type="term" value="F:nucleic acid binding"/>
    <property type="evidence" value="ECO:0007669"/>
    <property type="project" value="InterPro"/>
</dbReference>
<dbReference type="SMART" id="SM00732">
    <property type="entry name" value="YqgFc"/>
    <property type="match status" value="1"/>
</dbReference>
<dbReference type="SUPFAM" id="SSF55550">
    <property type="entry name" value="SH2 domain"/>
    <property type="match status" value="1"/>
</dbReference>
<feature type="region of interest" description="Disordered" evidence="7">
    <location>
        <begin position="1456"/>
        <end position="1649"/>
    </location>
</feature>
<dbReference type="Pfam" id="PF14639">
    <property type="entry name" value="YqgF"/>
    <property type="match status" value="1"/>
</dbReference>
<dbReference type="EMBL" id="QZWG01000019">
    <property type="protein sequence ID" value="RZB47645.1"/>
    <property type="molecule type" value="Genomic_DNA"/>
</dbReference>
<feature type="compositionally biased region" description="Gly residues" evidence="7">
    <location>
        <begin position="1464"/>
        <end position="1485"/>
    </location>
</feature>
<organism evidence="9 10">
    <name type="scientific">Glycine soja</name>
    <name type="common">Wild soybean</name>
    <dbReference type="NCBI Taxonomy" id="3848"/>
    <lineage>
        <taxon>Eukaryota</taxon>
        <taxon>Viridiplantae</taxon>
        <taxon>Streptophyta</taxon>
        <taxon>Embryophyta</taxon>
        <taxon>Tracheophyta</taxon>
        <taxon>Spermatophyta</taxon>
        <taxon>Magnoliopsida</taxon>
        <taxon>eudicotyledons</taxon>
        <taxon>Gunneridae</taxon>
        <taxon>Pentapetalae</taxon>
        <taxon>rosids</taxon>
        <taxon>fabids</taxon>
        <taxon>Fabales</taxon>
        <taxon>Fabaceae</taxon>
        <taxon>Papilionoideae</taxon>
        <taxon>50 kb inversion clade</taxon>
        <taxon>NPAAA clade</taxon>
        <taxon>indigoferoid/millettioid clade</taxon>
        <taxon>Phaseoleae</taxon>
        <taxon>Glycine</taxon>
        <taxon>Glycine subgen. Soja</taxon>
    </lineage>
</organism>
<dbReference type="FunFam" id="3.30.420.140:FF:000006">
    <property type="entry name" value="Transcription elongation factor spt6"/>
    <property type="match status" value="1"/>
</dbReference>
<evidence type="ECO:0000256" key="5">
    <source>
        <dbReference type="ARBA" id="ARBA00023242"/>
    </source>
</evidence>
<dbReference type="InterPro" id="IPR041692">
    <property type="entry name" value="HHH_9"/>
</dbReference>
<dbReference type="Pfam" id="PF14635">
    <property type="entry name" value="HHH_7"/>
    <property type="match status" value="1"/>
</dbReference>
<feature type="compositionally biased region" description="Gly residues" evidence="7">
    <location>
        <begin position="1638"/>
        <end position="1649"/>
    </location>
</feature>
<dbReference type="InterPro" id="IPR023319">
    <property type="entry name" value="Tex-like_HTH_dom_sf"/>
</dbReference>
<dbReference type="InterPro" id="IPR012340">
    <property type="entry name" value="NA-bd_OB-fold"/>
</dbReference>
<keyword evidence="9" id="KW-0251">Elongation factor</keyword>
<dbReference type="Gene3D" id="3.30.505.10">
    <property type="entry name" value="SH2 domain"/>
    <property type="match status" value="2"/>
</dbReference>
<dbReference type="Gene3D" id="2.40.50.140">
    <property type="entry name" value="Nucleic acid-binding proteins"/>
    <property type="match status" value="1"/>
</dbReference>
<feature type="compositionally biased region" description="Acidic residues" evidence="7">
    <location>
        <begin position="7"/>
        <end position="76"/>
    </location>
</feature>
<dbReference type="InterPro" id="IPR028231">
    <property type="entry name" value="Spt6_YqgF"/>
</dbReference>
<evidence type="ECO:0000313" key="9">
    <source>
        <dbReference type="EMBL" id="RZB47645.1"/>
    </source>
</evidence>
<reference evidence="9 10" key="1">
    <citation type="submission" date="2018-09" db="EMBL/GenBank/DDBJ databases">
        <title>A high-quality reference genome of wild soybean provides a powerful tool to mine soybean genomes.</title>
        <authorList>
            <person name="Xie M."/>
            <person name="Chung C.Y.L."/>
            <person name="Li M.-W."/>
            <person name="Wong F.-L."/>
            <person name="Chan T.-F."/>
            <person name="Lam H.-M."/>
        </authorList>
    </citation>
    <scope>NUCLEOTIDE SEQUENCE [LARGE SCALE GENOMIC DNA]</scope>
    <source>
        <strain evidence="10">cv. W05</strain>
        <tissue evidence="9">Hypocotyl of etiolated seedlings</tissue>
    </source>
</reference>
<dbReference type="SUPFAM" id="SSF47781">
    <property type="entry name" value="RuvA domain 2-like"/>
    <property type="match status" value="2"/>
</dbReference>
<dbReference type="GO" id="GO:0008023">
    <property type="term" value="C:transcription elongation factor complex"/>
    <property type="evidence" value="ECO:0007669"/>
    <property type="project" value="TreeGrafter"/>
</dbReference>
<dbReference type="InterPro" id="IPR028083">
    <property type="entry name" value="Spt6_acidic_N_dom"/>
</dbReference>
<feature type="compositionally biased region" description="Basic residues" evidence="7">
    <location>
        <begin position="208"/>
        <end position="218"/>
    </location>
</feature>
<dbReference type="CDD" id="cd09928">
    <property type="entry name" value="SH2_Cterm_SPT6_like"/>
    <property type="match status" value="1"/>
</dbReference>
<dbReference type="InterPro" id="IPR006641">
    <property type="entry name" value="YqgF/RNaseH-like_dom"/>
</dbReference>
<evidence type="ECO:0000256" key="6">
    <source>
        <dbReference type="PIRNR" id="PIRNR036947"/>
    </source>
</evidence>
<dbReference type="FunFam" id="1.10.3500.10:FF:000004">
    <property type="entry name" value="Transcription elongation factor spt6"/>
    <property type="match status" value="1"/>
</dbReference>
<dbReference type="InterPro" id="IPR035420">
    <property type="entry name" value="Spt6_SH2"/>
</dbReference>
<comment type="similarity">
    <text evidence="2 6">Belongs to the SPT6 family.</text>
</comment>
<dbReference type="Pfam" id="PF21710">
    <property type="entry name" value="Spt6_S1"/>
    <property type="match status" value="1"/>
</dbReference>
<evidence type="ECO:0000256" key="7">
    <source>
        <dbReference type="SAM" id="MobiDB-lite"/>
    </source>
</evidence>
<dbReference type="InterPro" id="IPR035018">
    <property type="entry name" value="Spt6_SH2_C"/>
</dbReference>
<dbReference type="GO" id="GO:0034728">
    <property type="term" value="P:nucleosome organization"/>
    <property type="evidence" value="ECO:0007669"/>
    <property type="project" value="TreeGrafter"/>
</dbReference>
<dbReference type="GO" id="GO:0003746">
    <property type="term" value="F:translation elongation factor activity"/>
    <property type="evidence" value="ECO:0007669"/>
    <property type="project" value="UniProtKB-KW"/>
</dbReference>
<dbReference type="Gene3D" id="1.10.150.850">
    <property type="entry name" value="Spt6, helix-hairpin-helix domain"/>
    <property type="match status" value="1"/>
</dbReference>
<dbReference type="Pfam" id="PF14633">
    <property type="entry name" value="SH2_2"/>
    <property type="match status" value="1"/>
</dbReference>
<comment type="caution">
    <text evidence="9">The sequence shown here is derived from an EMBL/GenBank/DDBJ whole genome shotgun (WGS) entry which is preliminary data.</text>
</comment>
<evidence type="ECO:0000256" key="2">
    <source>
        <dbReference type="ARBA" id="ARBA00009253"/>
    </source>
</evidence>
<dbReference type="Gene3D" id="3.30.420.140">
    <property type="entry name" value="YqgF/RNase H-like domain"/>
    <property type="match status" value="1"/>
</dbReference>
<dbReference type="PROSITE" id="PS50126">
    <property type="entry name" value="S1"/>
    <property type="match status" value="1"/>
</dbReference>
<feature type="compositionally biased region" description="Acidic residues" evidence="7">
    <location>
        <begin position="127"/>
        <end position="139"/>
    </location>
</feature>
<evidence type="ECO:0000313" key="10">
    <source>
        <dbReference type="Proteomes" id="UP000289340"/>
    </source>
</evidence>
<feature type="compositionally biased region" description="Acidic residues" evidence="7">
    <location>
        <begin position="91"/>
        <end position="101"/>
    </location>
</feature>
<dbReference type="InterPro" id="IPR003029">
    <property type="entry name" value="S1_domain"/>
</dbReference>
<gene>
    <name evidence="9" type="ORF">D0Y65_051295</name>
</gene>
<dbReference type="InterPro" id="IPR010994">
    <property type="entry name" value="RuvA_2-like"/>
</dbReference>
<comment type="subcellular location">
    <subcellularLocation>
        <location evidence="1 6">Nucleus</location>
    </subcellularLocation>
</comment>
<proteinExistence type="inferred from homology"/>
<dbReference type="Gramene" id="XM_028362088.1">
    <property type="protein sequence ID" value="XP_028217889.1"/>
    <property type="gene ID" value="LOC114399873"/>
</dbReference>
<dbReference type="SMR" id="A0A445FFM7"/>
<comment type="function">
    <text evidence="6">Transcription elongation factor that enhances transcription elongation by RNA polymerase II (RNAPII).</text>
</comment>
<keyword evidence="9" id="KW-0648">Protein biosynthesis</keyword>
<dbReference type="FunFam" id="1.10.10.650:FF:000003">
    <property type="entry name" value="Transcription elongation factor spt6"/>
    <property type="match status" value="1"/>
</dbReference>
<dbReference type="GO" id="GO:0140673">
    <property type="term" value="P:transcription elongation-coupled chromatin remodeling"/>
    <property type="evidence" value="ECO:0007669"/>
    <property type="project" value="InterPro"/>
</dbReference>
<dbReference type="Pfam" id="PF14632">
    <property type="entry name" value="SPT6_acidic"/>
    <property type="match status" value="1"/>
</dbReference>
<dbReference type="GO" id="GO:0042393">
    <property type="term" value="F:histone binding"/>
    <property type="evidence" value="ECO:0007669"/>
    <property type="project" value="TreeGrafter"/>
</dbReference>
<dbReference type="InterPro" id="IPR032706">
    <property type="entry name" value="Spt6_HHH"/>
</dbReference>
<feature type="compositionally biased region" description="Low complexity" evidence="7">
    <location>
        <begin position="1535"/>
        <end position="1544"/>
    </location>
</feature>
<dbReference type="InterPro" id="IPR042066">
    <property type="entry name" value="Spt6_death-like"/>
</dbReference>
<dbReference type="Gene3D" id="1.10.10.650">
    <property type="entry name" value="RuvA domain 2-like"/>
    <property type="match status" value="1"/>
</dbReference>
<keyword evidence="10" id="KW-1185">Reference proteome</keyword>
<dbReference type="GO" id="GO:0031491">
    <property type="term" value="F:nucleosome binding"/>
    <property type="evidence" value="ECO:0007669"/>
    <property type="project" value="TreeGrafter"/>
</dbReference>
<dbReference type="CDD" id="cd09918">
    <property type="entry name" value="SH2_Nterm_SPT6_like"/>
    <property type="match status" value="1"/>
</dbReference>
<sequence length="1649" mass="187371">MAKGVISDEEDDVELDEEEREPVDGDELEEGRDVDNEEEDEEEEGQDEYENDGFIVDDIEDEEEEDEEEERAESDDERQKKKKRKKKEEYVLDEDDYELLEDNNINIHRRKESKKFKRLKKGRRDTEEEPSGLSDEEEFVGSGKVGRTAEEKLKRSLFGDDEGAPLEDIAEEEEQGEEEEDADIGEDDEMADFIVDEEEVDENGAPMRQKKLKRKKTRQAPGVSSSALQEAQELFGDPDELILNRQKNLEMSEFRETRLEDEFEPIVLSEKYMTEKDDRIRELDIPERMQISDESTGAPPLDASSIDEESQWICKQLKDGAISWIPKKISNSQNNEEDDLPVDKDDIIRFLELHHVQKLDIPFIAMYRKEDCLSLLKDLEHPEAGDDNWDKNDKTPTLKWHKVLWALQDLDKKWLLLQKRKSALQSYYNKRFEEESRRVYDETRLNLNRQLFESVMRSLKEAGSEKEIDDVDSKFNLHFPPGEAGVDEGQYKRPKRKSMYSTFSKAGLWEVASRFGCSPEQLGLCLTEVNLQELEDPKETPEEMASNFTCAMYDTPEEVLKCARHMAAVEISCEPSIRKYVRSHFLDHAVVSTCPTADGNTTIDSFHQFAGVKWLREKPLSKFDDLQWLLIQKAEEEKLIQVIIKLPEQYLNKLIDQFNEYYISDSVSRSAQLWNDQRKLILHDAIFRFLLPSMEKEARGVLASKAKNWLLMEYGKALWTKVSVGPYQQKENDLGSDDEAAPRVMACCWGPGKPLTTFVMLDSSGEVLDVLYTGSLTFRSQNVNDQQRKKNDQERVLKFMTDHQPHVVVLGAVNLSCTRLKEDIYEVIFKMVEENPRDVGHEMDGLSIVYGDESLPRLYENSRISSEQLPSQQGIVRRAVALGRYLQNPLAMVATLCGPRKEILSWKLSPLESFLNPDDKFAMVEQVMVDVTNQVGLDINLAISHEWLFAPLQFVSGLGPRKAASLQRSLVRAGAIFTRKDFLTEHKLGKKVFVNAVGFLRVRRSGLAASSSQFIDLLDDTRIHPESYILAQELAKDVYEEDGTGDANDDDDALEMAIEHVRDRPSYLKNLDVEQYASGKKRQNKIQTFYDIKRELIQGFQDWRKQYEEPSQDEEFYMISGETEETLAEGKIVQVTVRRVQAQKAICGLESGMTGILLKEDYTDDWRDIIELSDRLHEGDMLTCKIKSIQKNRYQVFLVCKDSEMRSNRLQNNRDIDPYYHEDRSCFQSDQDKARKEKELAKKHFKPRMIVHPRFQNITADEAIEFLSDKDPGESIIRPSSRGPSYLTLTLKINDGVYAHKDIVEGGKEHKDITSLLRIGKTLKIGEDTFEDLDEVMDRYVDPLVAHLKAMLNYRKFRKGTKAEVDELLKMEKAEYPMRIVYSFGISHEHPGTFILTYIRSTNPHHEYIGLYPKGFRFRKKMFEDIDRLVAYFQRHIDDPQHDSAPSIRSVSAMVPMRSPATGGSSGASGGSGWGGGSNSEGGWRGHSYDRGDRSSTPGSKTGRGEYRNNGNQDEHPSGVPRPYGGGRGRGRGRGSYNNRGDNSNNERQDSGYGGRWGSNNTKDSDDGLSNFPGAKVQNSPGREAFPGGWGGGGSGGGGASNSDNGGWEQASGGAGPSDGEQGSSGWGSATKKAASGNGWGSGNSGGGW</sequence>
<dbReference type="InterPro" id="IPR049540">
    <property type="entry name" value="Spt6-like_S1"/>
</dbReference>
<feature type="compositionally biased region" description="Basic and acidic residues" evidence="7">
    <location>
        <begin position="1503"/>
        <end position="1517"/>
    </location>
</feature>
<dbReference type="Pfam" id="PF17674">
    <property type="entry name" value="HHH_9"/>
    <property type="match status" value="1"/>
</dbReference>
<dbReference type="Gene3D" id="1.10.10.2740">
    <property type="entry name" value="Spt6, Death-like domain"/>
    <property type="match status" value="1"/>
</dbReference>
<dbReference type="SUPFAM" id="SSF53098">
    <property type="entry name" value="Ribonuclease H-like"/>
    <property type="match status" value="1"/>
</dbReference>
<feature type="compositionally biased region" description="Gly residues" evidence="7">
    <location>
        <begin position="1588"/>
        <end position="1600"/>
    </location>
</feature>
<keyword evidence="4 6" id="KW-0804">Transcription</keyword>
<dbReference type="InterPro" id="IPR035019">
    <property type="entry name" value="Spt6_SH2_N"/>
</dbReference>
<feature type="compositionally biased region" description="Basic and acidic residues" evidence="7">
    <location>
        <begin position="147"/>
        <end position="158"/>
    </location>
</feature>
<dbReference type="SMART" id="SM00316">
    <property type="entry name" value="S1"/>
    <property type="match status" value="1"/>
</dbReference>
<evidence type="ECO:0000256" key="1">
    <source>
        <dbReference type="ARBA" id="ARBA00004123"/>
    </source>
</evidence>
<dbReference type="FunFam" id="2.40.50.140:FF:000256">
    <property type="entry name" value="Transcription elongation factor spt6"/>
    <property type="match status" value="1"/>
</dbReference>
<dbReference type="Gene3D" id="1.10.3500.10">
    <property type="entry name" value="Tex N-terminal region-like"/>
    <property type="match status" value="1"/>
</dbReference>
<dbReference type="InterPro" id="IPR012337">
    <property type="entry name" value="RNaseH-like_sf"/>
</dbReference>
<evidence type="ECO:0000259" key="8">
    <source>
        <dbReference type="PROSITE" id="PS50126"/>
    </source>
</evidence>
<dbReference type="InterPro" id="IPR037027">
    <property type="entry name" value="YqgF/RNaseH-like_dom_sf"/>
</dbReference>
<feature type="region of interest" description="Disordered" evidence="7">
    <location>
        <begin position="1"/>
        <end position="231"/>
    </location>
</feature>
<dbReference type="Proteomes" id="UP000289340">
    <property type="component" value="Chromosome 19"/>
</dbReference>
<dbReference type="SUPFAM" id="SSF50249">
    <property type="entry name" value="Nucleic acid-binding proteins"/>
    <property type="match status" value="1"/>
</dbReference>
<keyword evidence="3" id="KW-0805">Transcription regulation</keyword>
<dbReference type="InterPro" id="IPR036860">
    <property type="entry name" value="SH2_dom_sf"/>
</dbReference>
<dbReference type="PANTHER" id="PTHR10145">
    <property type="entry name" value="TRANSCRIPTION ELONGATION FACTOR SPT6"/>
    <property type="match status" value="1"/>
</dbReference>
<protein>
    <recommendedName>
        <fullName evidence="6">Transcription elongation factor spt6</fullName>
    </recommendedName>
</protein>
<accession>A0A445FFM7</accession>
<keyword evidence="5 6" id="KW-0539">Nucleus</keyword>
<dbReference type="PIRSF" id="PIRSF036947">
    <property type="entry name" value="Spt6"/>
    <property type="match status" value="1"/>
</dbReference>
<feature type="domain" description="S1 motif" evidence="8">
    <location>
        <begin position="1130"/>
        <end position="1201"/>
    </location>
</feature>
<evidence type="ECO:0000256" key="4">
    <source>
        <dbReference type="ARBA" id="ARBA00023163"/>
    </source>
</evidence>
<dbReference type="FunFam" id="3.30.505.10:FF:000047">
    <property type="entry name" value="Transcription elongation factor spt6"/>
    <property type="match status" value="1"/>
</dbReference>
<dbReference type="InterPro" id="IPR023323">
    <property type="entry name" value="Tex-like_dom_sf"/>
</dbReference>
<dbReference type="InterPro" id="IPR017072">
    <property type="entry name" value="TF_Spt6"/>
</dbReference>
<feature type="compositionally biased region" description="Acidic residues" evidence="7">
    <location>
        <begin position="159"/>
        <end position="202"/>
    </location>
</feature>
<dbReference type="GO" id="GO:0009793">
    <property type="term" value="P:embryo development ending in seed dormancy"/>
    <property type="evidence" value="ECO:0007669"/>
    <property type="project" value="UniProtKB-ARBA"/>
</dbReference>
<dbReference type="PANTHER" id="PTHR10145:SF6">
    <property type="entry name" value="TRANSCRIPTION ELONGATION FACTOR SPT6"/>
    <property type="match status" value="1"/>
</dbReference>
<name>A0A445FFM7_GLYSO</name>
<dbReference type="FunFam" id="1.10.10.2740:FF:000002">
    <property type="entry name" value="Transcription elongation factor Spt6"/>
    <property type="match status" value="1"/>
</dbReference>
<evidence type="ECO:0000256" key="3">
    <source>
        <dbReference type="ARBA" id="ARBA00023015"/>
    </source>
</evidence>
<dbReference type="FunFam" id="1.10.150.850:FF:000001">
    <property type="entry name" value="Transcription elongation factor spt6"/>
    <property type="match status" value="1"/>
</dbReference>
<feature type="compositionally biased region" description="Basic residues" evidence="7">
    <location>
        <begin position="107"/>
        <end position="123"/>
    </location>
</feature>
<dbReference type="SUPFAM" id="SSF158832">
    <property type="entry name" value="Tex N-terminal region-like"/>
    <property type="match status" value="1"/>
</dbReference>